<dbReference type="AlphaFoldDB" id="A0A175D1U7"/>
<name>A0A175D1U7_KLEPN</name>
<evidence type="ECO:0000313" key="4">
    <source>
        <dbReference type="Proteomes" id="UP000595568"/>
    </source>
</evidence>
<protein>
    <submittedName>
        <fullName evidence="2">FIG00639340: hypothetical protein protein</fullName>
    </submittedName>
</protein>
<keyword evidence="2" id="KW-0614">Plasmid</keyword>
<geneLocation type="plasmid" evidence="2">
    <name>pIT-12C73</name>
</geneLocation>
<sequence>MARLLPFLKMDTVLIISSWPTGLYDYVQYMQMQSICIVIAYADGKYMRMPHLCRCPAYGYVEPMLYSLFSRSDPKKGSSGSDSAPPARSGPETQDVAVFPAVSDHICCAPPLPRDRPLTTLKGRCGYSVCVVHFRKLWNNIKVGSGQSGRQVI</sequence>
<proteinExistence type="predicted"/>
<gene>
    <name evidence="3" type="ORF">JMZ77_28390</name>
</gene>
<organism evidence="2">
    <name type="scientific">Klebsiella pneumoniae</name>
    <dbReference type="NCBI Taxonomy" id="573"/>
    <lineage>
        <taxon>Bacteria</taxon>
        <taxon>Pseudomonadati</taxon>
        <taxon>Pseudomonadota</taxon>
        <taxon>Gammaproteobacteria</taxon>
        <taxon>Enterobacterales</taxon>
        <taxon>Enterobacteriaceae</taxon>
        <taxon>Klebsiella/Raoultella group</taxon>
        <taxon>Klebsiella</taxon>
        <taxon>Klebsiella pneumoniae complex</taxon>
    </lineage>
</organism>
<feature type="compositionally biased region" description="Low complexity" evidence="1">
    <location>
        <begin position="77"/>
        <end position="91"/>
    </location>
</feature>
<evidence type="ECO:0000313" key="2">
    <source>
        <dbReference type="EMBL" id="CVI25909.1"/>
    </source>
</evidence>
<dbReference type="EMBL" id="LT009689">
    <property type="protein sequence ID" value="CVI25909.1"/>
    <property type="molecule type" value="Genomic_DNA"/>
</dbReference>
<accession>A0A175D1U7</accession>
<feature type="region of interest" description="Disordered" evidence="1">
    <location>
        <begin position="72"/>
        <end position="93"/>
    </location>
</feature>
<reference evidence="3 4" key="2">
    <citation type="submission" date="2021-01" db="EMBL/GenBank/DDBJ databases">
        <title>Genome sequencing of apramycin resistant K. pneumoniae.</title>
        <authorList>
            <person name="Chen L."/>
            <person name="Kreiswirth B."/>
        </authorList>
    </citation>
    <scope>NUCLEOTIDE SEQUENCE [LARGE SCALE GENOMIC DNA]</scope>
    <source>
        <strain evidence="3 4">59493</strain>
        <plasmid evidence="3 4">p59493-R72.9</plasmid>
    </source>
</reference>
<reference evidence="2" key="1">
    <citation type="journal article" date="2016" name="J. Antimicrob. Chemother.">
        <title>Characterization of KPC-encoding plasmids from two endemic settings, Greece and Italy.</title>
        <authorList>
            <person name="Di Pilato V."/>
            <person name="Papagiannitsis K."/>
            <person name="Giani T."/>
            <person name="Giakkoupi P."/>
            <person name="Riccobono E."/>
            <person name="Miriagou V."/>
            <person name="Vatopoulos A."/>
            <person name="Rossolini G.M."/>
        </authorList>
    </citation>
    <scope>NUCLEOTIDE SEQUENCE [LARGE SCALE GENOMIC DNA]</scope>
    <source>
        <strain evidence="2">12C73</strain>
        <plasmid evidence="2">pIT-12C73</plasmid>
    </source>
</reference>
<evidence type="ECO:0000313" key="3">
    <source>
        <dbReference type="EMBL" id="QQZ74676.1"/>
    </source>
</evidence>
<geneLocation type="plasmid" evidence="3 4">
    <name>p59493-R72.9</name>
</geneLocation>
<dbReference type="Proteomes" id="UP000595568">
    <property type="component" value="Plasmid p59493-R72.9"/>
</dbReference>
<evidence type="ECO:0000256" key="1">
    <source>
        <dbReference type="SAM" id="MobiDB-lite"/>
    </source>
</evidence>
<dbReference type="RefSeq" id="WP_072202616.1">
    <property type="nucleotide sequence ID" value="NC_019165.1"/>
</dbReference>
<dbReference type="EMBL" id="CP068609">
    <property type="protein sequence ID" value="QQZ74676.1"/>
    <property type="molecule type" value="Genomic_DNA"/>
</dbReference>